<dbReference type="EMBL" id="SNXK01000020">
    <property type="protein sequence ID" value="TDP27889.1"/>
    <property type="molecule type" value="Genomic_DNA"/>
</dbReference>
<feature type="transmembrane region" description="Helical" evidence="7">
    <location>
        <begin position="444"/>
        <end position="463"/>
    </location>
</feature>
<dbReference type="InterPro" id="IPR011701">
    <property type="entry name" value="MFS"/>
</dbReference>
<accession>A0A4R6NXC2</accession>
<name>A0A4R6NXC2_NOCIG</name>
<feature type="transmembrane region" description="Helical" evidence="7">
    <location>
        <begin position="206"/>
        <end position="224"/>
    </location>
</feature>
<feature type="transmembrane region" description="Helical" evidence="7">
    <location>
        <begin position="343"/>
        <end position="362"/>
    </location>
</feature>
<evidence type="ECO:0000313" key="10">
    <source>
        <dbReference type="Proteomes" id="UP000295087"/>
    </source>
</evidence>
<gene>
    <name evidence="9" type="ORF">DFR75_12015</name>
</gene>
<evidence type="ECO:0000259" key="8">
    <source>
        <dbReference type="PROSITE" id="PS50850"/>
    </source>
</evidence>
<dbReference type="Proteomes" id="UP000295087">
    <property type="component" value="Unassembled WGS sequence"/>
</dbReference>
<evidence type="ECO:0000256" key="5">
    <source>
        <dbReference type="ARBA" id="ARBA00022989"/>
    </source>
</evidence>
<feature type="transmembrane region" description="Helical" evidence="7">
    <location>
        <begin position="87"/>
        <end position="106"/>
    </location>
</feature>
<evidence type="ECO:0000256" key="4">
    <source>
        <dbReference type="ARBA" id="ARBA00022692"/>
    </source>
</evidence>
<dbReference type="AlphaFoldDB" id="A0A4R6NXC2"/>
<comment type="subcellular location">
    <subcellularLocation>
        <location evidence="1">Cell membrane</location>
        <topology evidence="1">Multi-pass membrane protein</topology>
    </subcellularLocation>
</comment>
<feature type="transmembrane region" description="Helical" evidence="7">
    <location>
        <begin position="313"/>
        <end position="336"/>
    </location>
</feature>
<proteinExistence type="predicted"/>
<feature type="transmembrane region" description="Helical" evidence="7">
    <location>
        <begin position="21"/>
        <end position="45"/>
    </location>
</feature>
<organism evidence="9 10">
    <name type="scientific">Nocardia ignorata</name>
    <dbReference type="NCBI Taxonomy" id="145285"/>
    <lineage>
        <taxon>Bacteria</taxon>
        <taxon>Bacillati</taxon>
        <taxon>Actinomycetota</taxon>
        <taxon>Actinomycetes</taxon>
        <taxon>Mycobacteriales</taxon>
        <taxon>Nocardiaceae</taxon>
        <taxon>Nocardia</taxon>
    </lineage>
</organism>
<dbReference type="PANTHER" id="PTHR42718">
    <property type="entry name" value="MAJOR FACILITATOR SUPERFAMILY MULTIDRUG TRANSPORTER MFSC"/>
    <property type="match status" value="1"/>
</dbReference>
<evidence type="ECO:0000256" key="2">
    <source>
        <dbReference type="ARBA" id="ARBA00022448"/>
    </source>
</evidence>
<evidence type="ECO:0000256" key="6">
    <source>
        <dbReference type="ARBA" id="ARBA00023136"/>
    </source>
</evidence>
<dbReference type="RefSeq" id="WP_084477075.1">
    <property type="nucleotide sequence ID" value="NZ_JBHXPO010000011.1"/>
</dbReference>
<dbReference type="PANTHER" id="PTHR42718:SF46">
    <property type="entry name" value="BLR6921 PROTEIN"/>
    <property type="match status" value="1"/>
</dbReference>
<dbReference type="Gene3D" id="1.20.1250.20">
    <property type="entry name" value="MFS general substrate transporter like domains"/>
    <property type="match status" value="1"/>
</dbReference>
<feature type="transmembrane region" description="Helical" evidence="7">
    <location>
        <begin position="112"/>
        <end position="132"/>
    </location>
</feature>
<feature type="domain" description="Major facilitator superfamily (MFS) profile" evidence="8">
    <location>
        <begin position="21"/>
        <end position="468"/>
    </location>
</feature>
<keyword evidence="5 7" id="KW-1133">Transmembrane helix</keyword>
<dbReference type="CDD" id="cd17504">
    <property type="entry name" value="MFS_MMR_MDR_like"/>
    <property type="match status" value="1"/>
</dbReference>
<dbReference type="GO" id="GO:0005886">
    <property type="term" value="C:plasma membrane"/>
    <property type="evidence" value="ECO:0007669"/>
    <property type="project" value="UniProtKB-SubCell"/>
</dbReference>
<feature type="transmembrane region" description="Helical" evidence="7">
    <location>
        <begin position="236"/>
        <end position="253"/>
    </location>
</feature>
<dbReference type="InterPro" id="IPR036259">
    <property type="entry name" value="MFS_trans_sf"/>
</dbReference>
<dbReference type="PROSITE" id="PS50850">
    <property type="entry name" value="MFS"/>
    <property type="match status" value="1"/>
</dbReference>
<evidence type="ECO:0000256" key="3">
    <source>
        <dbReference type="ARBA" id="ARBA00022475"/>
    </source>
</evidence>
<keyword evidence="3" id="KW-1003">Cell membrane</keyword>
<keyword evidence="10" id="KW-1185">Reference proteome</keyword>
<evidence type="ECO:0000313" key="9">
    <source>
        <dbReference type="EMBL" id="TDP27889.1"/>
    </source>
</evidence>
<evidence type="ECO:0000256" key="7">
    <source>
        <dbReference type="SAM" id="Phobius"/>
    </source>
</evidence>
<sequence>MIDQTTRESEAPHDSGGLGTNLVFLALAAAAFALAQTAIVPGIMILGHELHASTADVGWVLTAYLISAAILTPVFGRLGDMYGKKRLLVIALGLFALGSVAAALAPSIWVLVAARVVQGAGGGIFPLCYGIIGDTFPAEKRGGALGLISALAGIGAGGGLLIGGLLIDHLSWQWVFWSGAIMSAIALVGVLRVPERSIPTPTRIDFAGIALLSIGLTMPLLALSRGSTWGWTDARTLGLILGGLVVLIGFVAFETRISEPLIDMHVLRRPTVLITNIAMLLFGAGMFAVFSLIPQLAQTPDTGDYGFGMDATGSGLLMIPGSIAMLAAAVVAGRLVGRVRAAVPLVLGALTAAAGFAALALAHGSEGAVIGFTIVTFVGIGLGMAAMPNLIMSAVPAEKTAESTGVNALIRSVGSSIGSQVAATVLAGSVVAGTALPADSGFTTAFWLAAGAIALAAVVAVFIPQSKPPVAASVRADREPDLAGALAE</sequence>
<evidence type="ECO:0000256" key="1">
    <source>
        <dbReference type="ARBA" id="ARBA00004651"/>
    </source>
</evidence>
<reference evidence="9 10" key="1">
    <citation type="submission" date="2019-03" db="EMBL/GenBank/DDBJ databases">
        <title>Genomic Encyclopedia of Type Strains, Phase IV (KMG-IV): sequencing the most valuable type-strain genomes for metagenomic binning, comparative biology and taxonomic classification.</title>
        <authorList>
            <person name="Goeker M."/>
        </authorList>
    </citation>
    <scope>NUCLEOTIDE SEQUENCE [LARGE SCALE GENOMIC DNA]</scope>
    <source>
        <strain evidence="9 10">DSM 44496</strain>
    </source>
</reference>
<dbReference type="GO" id="GO:0022857">
    <property type="term" value="F:transmembrane transporter activity"/>
    <property type="evidence" value="ECO:0007669"/>
    <property type="project" value="InterPro"/>
</dbReference>
<feature type="transmembrane region" description="Helical" evidence="7">
    <location>
        <begin position="144"/>
        <end position="167"/>
    </location>
</feature>
<dbReference type="PRINTS" id="PR01035">
    <property type="entry name" value="TCRTETA"/>
</dbReference>
<feature type="transmembrane region" description="Helical" evidence="7">
    <location>
        <begin position="173"/>
        <end position="194"/>
    </location>
</feature>
<feature type="transmembrane region" description="Helical" evidence="7">
    <location>
        <begin position="273"/>
        <end position="293"/>
    </location>
</feature>
<comment type="caution">
    <text evidence="9">The sequence shown here is derived from an EMBL/GenBank/DDBJ whole genome shotgun (WGS) entry which is preliminary data.</text>
</comment>
<dbReference type="Gene3D" id="1.20.1720.10">
    <property type="entry name" value="Multidrug resistance protein D"/>
    <property type="match status" value="1"/>
</dbReference>
<feature type="transmembrane region" description="Helical" evidence="7">
    <location>
        <begin position="368"/>
        <end position="387"/>
    </location>
</feature>
<protein>
    <submittedName>
        <fullName evidence="9">EmrB/QacA subfamily drug resistance transporter</fullName>
    </submittedName>
</protein>
<dbReference type="InterPro" id="IPR001958">
    <property type="entry name" value="Tet-R_TetA/multi-R_MdtG-like"/>
</dbReference>
<dbReference type="Pfam" id="PF07690">
    <property type="entry name" value="MFS_1"/>
    <property type="match status" value="1"/>
</dbReference>
<dbReference type="SUPFAM" id="SSF103473">
    <property type="entry name" value="MFS general substrate transporter"/>
    <property type="match status" value="1"/>
</dbReference>
<feature type="transmembrane region" description="Helical" evidence="7">
    <location>
        <begin position="408"/>
        <end position="432"/>
    </location>
</feature>
<keyword evidence="2" id="KW-0813">Transport</keyword>
<dbReference type="InterPro" id="IPR020846">
    <property type="entry name" value="MFS_dom"/>
</dbReference>
<keyword evidence="4 7" id="KW-0812">Transmembrane</keyword>
<feature type="transmembrane region" description="Helical" evidence="7">
    <location>
        <begin position="57"/>
        <end position="75"/>
    </location>
</feature>
<keyword evidence="6 7" id="KW-0472">Membrane</keyword>